<feature type="domain" description="HD" evidence="12">
    <location>
        <begin position="231"/>
        <end position="332"/>
    </location>
</feature>
<dbReference type="EC" id="2.7.7.72" evidence="13"/>
<dbReference type="InterPro" id="IPR032828">
    <property type="entry name" value="PolyA_RNA-bd"/>
</dbReference>
<dbReference type="Pfam" id="PF01966">
    <property type="entry name" value="HD"/>
    <property type="match status" value="1"/>
</dbReference>
<keyword evidence="3" id="KW-0819">tRNA processing</keyword>
<dbReference type="Pfam" id="PF01743">
    <property type="entry name" value="PolyA_pol"/>
    <property type="match status" value="1"/>
</dbReference>
<dbReference type="InterPro" id="IPR002646">
    <property type="entry name" value="PolA_pol_head_dom"/>
</dbReference>
<dbReference type="PROSITE" id="PS51257">
    <property type="entry name" value="PROKAR_LIPOPROTEIN"/>
    <property type="match status" value="1"/>
</dbReference>
<evidence type="ECO:0000259" key="12">
    <source>
        <dbReference type="PROSITE" id="PS51831"/>
    </source>
</evidence>
<evidence type="ECO:0000256" key="11">
    <source>
        <dbReference type="RuleBase" id="RU003953"/>
    </source>
</evidence>
<dbReference type="PIRSF" id="PIRSF000813">
    <property type="entry name" value="CCA_bact"/>
    <property type="match status" value="1"/>
</dbReference>
<sequence>MTTKTPLNPPEQGLQTYLVGGCVRDQLLGRDHRDRDWVVIGSTEEEMLARGFKPVGRDFPVFLHPLTREEYALARGIGPDGELHTHPGTTLEEDLARRDLTVNAMAMDPAGRLIDPFHGQQDLEQRMLRHMPCFRDDPLRLLRLARLAAQLDFRIAPETCHLAADMAARHLLDKVAPERQWQELHRALSTPSPRHFIEALRECSILHAFLPEIDDLFGVPQPERYHPEIDTGEHVLLALDKVVDLSDDPGVCFAVLLHDLGKAVTPREYWPSHRGHEALGVPLVDRVCQRLRIPSRYHQLARKVARYHLLVHLAFDLKPATLEKLLSDVDAWRNPEDFERFLLAAQADAQGRKGLQEQPYPQADYLRQVFVETQDISAKNVAPGITGRKMGEAIRRLRCEQIGRIKKQQAHRKN</sequence>
<name>A0A7U6JI14_9GAMM</name>
<keyword evidence="8" id="KW-0067">ATP-binding</keyword>
<keyword evidence="13" id="KW-0378">Hydrolase</keyword>
<dbReference type="RefSeq" id="WP_052470107.1">
    <property type="nucleotide sequence ID" value="NZ_AP012273.1"/>
</dbReference>
<evidence type="ECO:0000256" key="10">
    <source>
        <dbReference type="ARBA" id="ARBA00022884"/>
    </source>
</evidence>
<dbReference type="NCBIfam" id="NF008137">
    <property type="entry name" value="PRK10885.1"/>
    <property type="match status" value="1"/>
</dbReference>
<dbReference type="GO" id="GO:0005524">
    <property type="term" value="F:ATP binding"/>
    <property type="evidence" value="ECO:0007669"/>
    <property type="project" value="UniProtKB-KW"/>
</dbReference>
<evidence type="ECO:0000256" key="6">
    <source>
        <dbReference type="ARBA" id="ARBA00022741"/>
    </source>
</evidence>
<gene>
    <name evidence="13" type="ORF">TBH_C2142</name>
</gene>
<dbReference type="EMBL" id="AP012273">
    <property type="protein sequence ID" value="BAO45054.1"/>
    <property type="molecule type" value="Genomic_DNA"/>
</dbReference>
<evidence type="ECO:0000256" key="1">
    <source>
        <dbReference type="ARBA" id="ARBA00001946"/>
    </source>
</evidence>
<evidence type="ECO:0000256" key="9">
    <source>
        <dbReference type="ARBA" id="ARBA00022842"/>
    </source>
</evidence>
<keyword evidence="9" id="KW-0460">Magnesium</keyword>
<evidence type="ECO:0000256" key="7">
    <source>
        <dbReference type="ARBA" id="ARBA00022800"/>
    </source>
</evidence>
<evidence type="ECO:0000256" key="2">
    <source>
        <dbReference type="ARBA" id="ARBA00022679"/>
    </source>
</evidence>
<keyword evidence="2 11" id="KW-0808">Transferase</keyword>
<evidence type="ECO:0000256" key="8">
    <source>
        <dbReference type="ARBA" id="ARBA00022840"/>
    </source>
</evidence>
<dbReference type="AlphaFoldDB" id="A0A7U6JI14"/>
<dbReference type="SUPFAM" id="SSF81891">
    <property type="entry name" value="Poly A polymerase C-terminal region-like"/>
    <property type="match status" value="1"/>
</dbReference>
<dbReference type="GO" id="GO:0016787">
    <property type="term" value="F:hydrolase activity"/>
    <property type="evidence" value="ECO:0007669"/>
    <property type="project" value="UniProtKB-KW"/>
</dbReference>
<dbReference type="PANTHER" id="PTHR47545:SF1">
    <property type="entry name" value="MULTIFUNCTIONAL CCA PROTEIN"/>
    <property type="match status" value="1"/>
</dbReference>
<dbReference type="GO" id="GO:0003723">
    <property type="term" value="F:RNA binding"/>
    <property type="evidence" value="ECO:0007669"/>
    <property type="project" value="UniProtKB-KW"/>
</dbReference>
<dbReference type="EC" id="3.1.3.-" evidence="13"/>
<evidence type="ECO:0000256" key="4">
    <source>
        <dbReference type="ARBA" id="ARBA00022695"/>
    </source>
</evidence>
<dbReference type="Gene3D" id="3.30.460.10">
    <property type="entry name" value="Beta Polymerase, domain 2"/>
    <property type="match status" value="1"/>
</dbReference>
<keyword evidence="14" id="KW-1185">Reference proteome</keyword>
<dbReference type="SUPFAM" id="SSF81301">
    <property type="entry name" value="Nucleotidyltransferase"/>
    <property type="match status" value="1"/>
</dbReference>
<protein>
    <submittedName>
        <fullName evidence="13">tRNA nucleotidyltransferase</fullName>
        <ecNumber evidence="13">2.7.7.72</ecNumber>
        <ecNumber evidence="13">3.1.3.-</ecNumber>
        <ecNumber evidence="13">3.1.4.-</ecNumber>
    </submittedName>
</protein>
<dbReference type="GO" id="GO:0001680">
    <property type="term" value="P:tRNA 3'-terminal CCA addition"/>
    <property type="evidence" value="ECO:0007669"/>
    <property type="project" value="InterPro"/>
</dbReference>
<comment type="similarity">
    <text evidence="11">Belongs to the tRNA nucleotidyltransferase/poly(A) polymerase family.</text>
</comment>
<keyword evidence="10 11" id="KW-0694">RNA-binding</keyword>
<dbReference type="KEGG" id="tbn:TBH_C2142"/>
<dbReference type="Proteomes" id="UP000031631">
    <property type="component" value="Chromosome"/>
</dbReference>
<keyword evidence="7" id="KW-0692">RNA repair</keyword>
<comment type="cofactor">
    <cofactor evidence="1">
        <name>Mg(2+)</name>
        <dbReference type="ChEBI" id="CHEBI:18420"/>
    </cofactor>
</comment>
<accession>A0A7U6JI14</accession>
<dbReference type="InterPro" id="IPR050124">
    <property type="entry name" value="tRNA_CCA-adding_enzyme"/>
</dbReference>
<evidence type="ECO:0000313" key="13">
    <source>
        <dbReference type="EMBL" id="BAO45054.1"/>
    </source>
</evidence>
<proteinExistence type="inferred from homology"/>
<keyword evidence="5" id="KW-0479">Metal-binding</keyword>
<keyword evidence="6" id="KW-0547">Nucleotide-binding</keyword>
<dbReference type="OrthoDB" id="9805698at2"/>
<evidence type="ECO:0000256" key="5">
    <source>
        <dbReference type="ARBA" id="ARBA00022723"/>
    </source>
</evidence>
<dbReference type="GO" id="GO:0046872">
    <property type="term" value="F:metal ion binding"/>
    <property type="evidence" value="ECO:0007669"/>
    <property type="project" value="UniProtKB-KW"/>
</dbReference>
<dbReference type="InterPro" id="IPR012006">
    <property type="entry name" value="CCA_bact"/>
</dbReference>
<evidence type="ECO:0000313" key="14">
    <source>
        <dbReference type="Proteomes" id="UP000031631"/>
    </source>
</evidence>
<dbReference type="PANTHER" id="PTHR47545">
    <property type="entry name" value="MULTIFUNCTIONAL CCA PROTEIN"/>
    <property type="match status" value="1"/>
</dbReference>
<dbReference type="PROSITE" id="PS51831">
    <property type="entry name" value="HD"/>
    <property type="match status" value="1"/>
</dbReference>
<keyword evidence="4 13" id="KW-0548">Nucleotidyltransferase</keyword>
<dbReference type="GO" id="GO:0042245">
    <property type="term" value="P:RNA repair"/>
    <property type="evidence" value="ECO:0007669"/>
    <property type="project" value="UniProtKB-KW"/>
</dbReference>
<organism evidence="13 14">
    <name type="scientific">Thiolapillus brandeum</name>
    <dbReference type="NCBI Taxonomy" id="1076588"/>
    <lineage>
        <taxon>Bacteria</taxon>
        <taxon>Pseudomonadati</taxon>
        <taxon>Pseudomonadota</taxon>
        <taxon>Gammaproteobacteria</taxon>
        <taxon>Chromatiales</taxon>
        <taxon>Sedimenticolaceae</taxon>
        <taxon>Thiolapillus</taxon>
    </lineage>
</organism>
<dbReference type="Gene3D" id="1.10.3090.10">
    <property type="entry name" value="cca-adding enzyme, domain 2"/>
    <property type="match status" value="1"/>
</dbReference>
<dbReference type="EC" id="3.1.4.-" evidence="13"/>
<evidence type="ECO:0000256" key="3">
    <source>
        <dbReference type="ARBA" id="ARBA00022694"/>
    </source>
</evidence>
<dbReference type="InterPro" id="IPR043519">
    <property type="entry name" value="NT_sf"/>
</dbReference>
<dbReference type="CDD" id="cd05398">
    <property type="entry name" value="NT_ClassII-CCAase"/>
    <property type="match status" value="1"/>
</dbReference>
<reference evidence="13 14" key="1">
    <citation type="journal article" date="2014" name="PLoS ONE">
        <title>Physiological and genomic features of a novel sulfur-oxidizing gammaproteobacterium belonging to a previously uncultivated symbiotic lineage isolated from a hydrothermal vent.</title>
        <authorList>
            <person name="Nunoura T."/>
            <person name="Takaki Y."/>
            <person name="Kazama H."/>
            <person name="Kakuta J."/>
            <person name="Shimamura S."/>
            <person name="Makita H."/>
            <person name="Hirai M."/>
            <person name="Miyazaki M."/>
            <person name="Takai K."/>
        </authorList>
    </citation>
    <scope>NUCLEOTIDE SEQUENCE [LARGE SCALE GENOMIC DNA]</scope>
    <source>
        <strain evidence="13 14">Hiromi1</strain>
    </source>
</reference>
<dbReference type="InterPro" id="IPR006674">
    <property type="entry name" value="HD_domain"/>
</dbReference>
<dbReference type="Pfam" id="PF12627">
    <property type="entry name" value="PolyA_pol_RNAbd"/>
    <property type="match status" value="1"/>
</dbReference>
<dbReference type="GO" id="GO:0004810">
    <property type="term" value="F:CCA tRNA nucleotidyltransferase activity"/>
    <property type="evidence" value="ECO:0007669"/>
    <property type="project" value="UniProtKB-EC"/>
</dbReference>